<evidence type="ECO:0000256" key="2">
    <source>
        <dbReference type="SAM" id="Phobius"/>
    </source>
</evidence>
<evidence type="ECO:0000256" key="1">
    <source>
        <dbReference type="SAM" id="MobiDB-lite"/>
    </source>
</evidence>
<evidence type="ECO:0000313" key="4">
    <source>
        <dbReference type="Proteomes" id="UP000288052"/>
    </source>
</evidence>
<dbReference type="RefSeq" id="WP_126031341.1">
    <property type="nucleotide sequence ID" value="NZ_QXGI01000001.1"/>
</dbReference>
<evidence type="ECO:0000313" key="3">
    <source>
        <dbReference type="EMBL" id="RSX49835.1"/>
    </source>
</evidence>
<dbReference type="Proteomes" id="UP000288052">
    <property type="component" value="Unassembled WGS sequence"/>
</dbReference>
<protein>
    <submittedName>
        <fullName evidence="3">Uncharacterized protein</fullName>
    </submittedName>
</protein>
<name>A0A430FAH6_9BIFI</name>
<dbReference type="EMBL" id="QXGI01000001">
    <property type="protein sequence ID" value="RSX49835.1"/>
    <property type="molecule type" value="Genomic_DNA"/>
</dbReference>
<keyword evidence="4" id="KW-1185">Reference proteome</keyword>
<feature type="region of interest" description="Disordered" evidence="1">
    <location>
        <begin position="36"/>
        <end position="55"/>
    </location>
</feature>
<dbReference type="OrthoDB" id="414967at2"/>
<reference evidence="3 4" key="1">
    <citation type="submission" date="2018-09" db="EMBL/GenBank/DDBJ databases">
        <title>Characterization of the phylogenetic diversity of five novel species belonging to the genus Bifidobacterium.</title>
        <authorList>
            <person name="Lugli G.A."/>
            <person name="Duranti S."/>
            <person name="Milani C."/>
        </authorList>
    </citation>
    <scope>NUCLEOTIDE SEQUENCE [LARGE SCALE GENOMIC DNA]</scope>
    <source>
        <strain evidence="3 4">2020B</strain>
    </source>
</reference>
<comment type="caution">
    <text evidence="3">The sequence shown here is derived from an EMBL/GenBank/DDBJ whole genome shotgun (WGS) entry which is preliminary data.</text>
</comment>
<dbReference type="AlphaFoldDB" id="A0A430FAH6"/>
<feature type="compositionally biased region" description="Low complexity" evidence="1">
    <location>
        <begin position="124"/>
        <end position="135"/>
    </location>
</feature>
<keyword evidence="2" id="KW-1133">Transmembrane helix</keyword>
<gene>
    <name evidence="3" type="ORF">D2E22_0296</name>
</gene>
<sequence length="314" mass="33258">MGRDGQSHAGAIAGAVITIACTILIILTVHASRHPAADTASAPSPATPAPVSDAGTPVIDMAARRAREETAARFETTLRDWGADAAAAPQSWADRSAADTLKALRTGADMRIPDPTGVSSVTVPDGAGPDAPSPDCQDRPDSAQCHTRPRMRDWWAANAWGVGARFTDGPHVTVADDGGDAHVTGTVRAILLQGGDTFHDGDWWALTPAWRDFRIDDTLRFGTDGTVRAWEPHGADHWWLAPALTAWDGTMPAVMSGGDRVAIPVRGQPVMDGQWPSIALMDTPRSTTDMDGAVDFTLWGDRLCVTNCAATPDR</sequence>
<feature type="transmembrane region" description="Helical" evidence="2">
    <location>
        <begin position="12"/>
        <end position="31"/>
    </location>
</feature>
<proteinExistence type="predicted"/>
<feature type="compositionally biased region" description="Low complexity" evidence="1">
    <location>
        <begin position="37"/>
        <end position="54"/>
    </location>
</feature>
<accession>A0A430FAH6</accession>
<keyword evidence="2" id="KW-0472">Membrane</keyword>
<dbReference type="PROSITE" id="PS51257">
    <property type="entry name" value="PROKAR_LIPOPROTEIN"/>
    <property type="match status" value="1"/>
</dbReference>
<organism evidence="3 4">
    <name type="scientific">Bifidobacterium castoris</name>
    <dbReference type="NCBI Taxonomy" id="2306972"/>
    <lineage>
        <taxon>Bacteria</taxon>
        <taxon>Bacillati</taxon>
        <taxon>Actinomycetota</taxon>
        <taxon>Actinomycetes</taxon>
        <taxon>Bifidobacteriales</taxon>
        <taxon>Bifidobacteriaceae</taxon>
        <taxon>Bifidobacterium</taxon>
    </lineage>
</organism>
<keyword evidence="2" id="KW-0812">Transmembrane</keyword>
<feature type="region of interest" description="Disordered" evidence="1">
    <location>
        <begin position="106"/>
        <end position="145"/>
    </location>
</feature>